<dbReference type="Proteomes" id="UP000050761">
    <property type="component" value="Unassembled WGS sequence"/>
</dbReference>
<reference evidence="3" key="2">
    <citation type="submission" date="2019-09" db="UniProtKB">
        <authorList>
            <consortium name="WormBaseParasite"/>
        </authorList>
    </citation>
    <scope>IDENTIFICATION</scope>
</reference>
<proteinExistence type="predicted"/>
<accession>A0A3P7X242</accession>
<keyword evidence="2" id="KW-1185">Reference proteome</keyword>
<name>A0A183F7Y0_HELPZ</name>
<evidence type="ECO:0000313" key="2">
    <source>
        <dbReference type="Proteomes" id="UP000050761"/>
    </source>
</evidence>
<sequence>MRFADIRWTKATGSIQLGLKRVPGRPPTRWSDFFKKALNVIRVRQERRMHWRTLARDWDDWKRCWRPLEQLDDQRDDV</sequence>
<dbReference type="OrthoDB" id="5815649at2759"/>
<gene>
    <name evidence="1" type="ORF">HPBE_LOCUS2273</name>
</gene>
<accession>A0A183F7Y0</accession>
<reference evidence="1 2" key="1">
    <citation type="submission" date="2018-11" db="EMBL/GenBank/DDBJ databases">
        <authorList>
            <consortium name="Pathogen Informatics"/>
        </authorList>
    </citation>
    <scope>NUCLEOTIDE SEQUENCE [LARGE SCALE GENOMIC DNA]</scope>
</reference>
<protein>
    <submittedName>
        <fullName evidence="3">Transposase</fullName>
    </submittedName>
</protein>
<organism evidence="2 3">
    <name type="scientific">Heligmosomoides polygyrus</name>
    <name type="common">Parasitic roundworm</name>
    <dbReference type="NCBI Taxonomy" id="6339"/>
    <lineage>
        <taxon>Eukaryota</taxon>
        <taxon>Metazoa</taxon>
        <taxon>Ecdysozoa</taxon>
        <taxon>Nematoda</taxon>
        <taxon>Chromadorea</taxon>
        <taxon>Rhabditida</taxon>
        <taxon>Rhabditina</taxon>
        <taxon>Rhabditomorpha</taxon>
        <taxon>Strongyloidea</taxon>
        <taxon>Heligmosomidae</taxon>
        <taxon>Heligmosomoides</taxon>
    </lineage>
</organism>
<evidence type="ECO:0000313" key="3">
    <source>
        <dbReference type="WBParaSite" id="HPBE_0000227201-mRNA-1"/>
    </source>
</evidence>
<dbReference type="AlphaFoldDB" id="A0A183F7Y0"/>
<dbReference type="WBParaSite" id="HPBE_0000227201-mRNA-1">
    <property type="protein sequence ID" value="HPBE_0000227201-mRNA-1"/>
    <property type="gene ID" value="HPBE_0000227201"/>
</dbReference>
<evidence type="ECO:0000313" key="1">
    <source>
        <dbReference type="EMBL" id="VDO24098.1"/>
    </source>
</evidence>
<dbReference type="EMBL" id="UZAH01003221">
    <property type="protein sequence ID" value="VDO24098.1"/>
    <property type="molecule type" value="Genomic_DNA"/>
</dbReference>